<evidence type="ECO:0000259" key="4">
    <source>
        <dbReference type="Pfam" id="PF03033"/>
    </source>
</evidence>
<dbReference type="InterPro" id="IPR002213">
    <property type="entry name" value="UDP_glucos_trans"/>
</dbReference>
<dbReference type="GO" id="GO:0016906">
    <property type="term" value="F:sterol 3-beta-glucosyltransferase activity"/>
    <property type="evidence" value="ECO:0007669"/>
    <property type="project" value="UniProtKB-ARBA"/>
</dbReference>
<feature type="domain" description="Glycosyltransferase family 28 N-terminal" evidence="4">
    <location>
        <begin position="119"/>
        <end position="263"/>
    </location>
</feature>
<dbReference type="Gene3D" id="3.40.50.2000">
    <property type="entry name" value="Glycogen Phosphorylase B"/>
    <property type="match status" value="2"/>
</dbReference>
<dbReference type="STRING" id="1160497.A0A1L9VG89"/>
<evidence type="ECO:0000256" key="2">
    <source>
        <dbReference type="ARBA" id="ARBA00022679"/>
    </source>
</evidence>
<proteinExistence type="predicted"/>
<protein>
    <recommendedName>
        <fullName evidence="4">Glycosyltransferase family 28 N-terminal domain-containing protein</fullName>
    </recommendedName>
</protein>
<dbReference type="VEuPathDB" id="FungiDB:ASPGLDRAFT_437064"/>
<dbReference type="GeneID" id="34462131"/>
<feature type="compositionally biased region" description="Acidic residues" evidence="3">
    <location>
        <begin position="13"/>
        <end position="22"/>
    </location>
</feature>
<dbReference type="RefSeq" id="XP_022399666.1">
    <property type="nucleotide sequence ID" value="XM_022545870.1"/>
</dbReference>
<dbReference type="OrthoDB" id="5835829at2759"/>
<feature type="region of interest" description="Disordered" evidence="3">
    <location>
        <begin position="1"/>
        <end position="22"/>
    </location>
</feature>
<keyword evidence="2" id="KW-0808">Transferase</keyword>
<dbReference type="PANTHER" id="PTHR48050">
    <property type="entry name" value="STEROL 3-BETA-GLUCOSYLTRANSFERASE"/>
    <property type="match status" value="1"/>
</dbReference>
<evidence type="ECO:0000256" key="1">
    <source>
        <dbReference type="ARBA" id="ARBA00004184"/>
    </source>
</evidence>
<dbReference type="EMBL" id="KV878900">
    <property type="protein sequence ID" value="OJJ82968.1"/>
    <property type="molecule type" value="Genomic_DNA"/>
</dbReference>
<evidence type="ECO:0000313" key="5">
    <source>
        <dbReference type="EMBL" id="OJJ82968.1"/>
    </source>
</evidence>
<organism evidence="5 6">
    <name type="scientific">Aspergillus glaucus CBS 516.65</name>
    <dbReference type="NCBI Taxonomy" id="1160497"/>
    <lineage>
        <taxon>Eukaryota</taxon>
        <taxon>Fungi</taxon>
        <taxon>Dikarya</taxon>
        <taxon>Ascomycota</taxon>
        <taxon>Pezizomycotina</taxon>
        <taxon>Eurotiomycetes</taxon>
        <taxon>Eurotiomycetidae</taxon>
        <taxon>Eurotiales</taxon>
        <taxon>Aspergillaceae</taxon>
        <taxon>Aspergillus</taxon>
        <taxon>Aspergillus subgen. Aspergillus</taxon>
    </lineage>
</organism>
<dbReference type="AlphaFoldDB" id="A0A1L9VG89"/>
<dbReference type="GO" id="GO:0012505">
    <property type="term" value="C:endomembrane system"/>
    <property type="evidence" value="ECO:0007669"/>
    <property type="project" value="UniProtKB-SubCell"/>
</dbReference>
<reference evidence="6" key="1">
    <citation type="journal article" date="2017" name="Genome Biol.">
        <title>Comparative genomics reveals high biological diversity and specific adaptations in the industrially and medically important fungal genus Aspergillus.</title>
        <authorList>
            <person name="de Vries R.P."/>
            <person name="Riley R."/>
            <person name="Wiebenga A."/>
            <person name="Aguilar-Osorio G."/>
            <person name="Amillis S."/>
            <person name="Uchima C.A."/>
            <person name="Anderluh G."/>
            <person name="Asadollahi M."/>
            <person name="Askin M."/>
            <person name="Barry K."/>
            <person name="Battaglia E."/>
            <person name="Bayram O."/>
            <person name="Benocci T."/>
            <person name="Braus-Stromeyer S.A."/>
            <person name="Caldana C."/>
            <person name="Canovas D."/>
            <person name="Cerqueira G.C."/>
            <person name="Chen F."/>
            <person name="Chen W."/>
            <person name="Choi C."/>
            <person name="Clum A."/>
            <person name="Dos Santos R.A."/>
            <person name="Damasio A.R."/>
            <person name="Diallinas G."/>
            <person name="Emri T."/>
            <person name="Fekete E."/>
            <person name="Flipphi M."/>
            <person name="Freyberg S."/>
            <person name="Gallo A."/>
            <person name="Gournas C."/>
            <person name="Habgood R."/>
            <person name="Hainaut M."/>
            <person name="Harispe M.L."/>
            <person name="Henrissat B."/>
            <person name="Hilden K.S."/>
            <person name="Hope R."/>
            <person name="Hossain A."/>
            <person name="Karabika E."/>
            <person name="Karaffa L."/>
            <person name="Karanyi Z."/>
            <person name="Krasevec N."/>
            <person name="Kuo A."/>
            <person name="Kusch H."/>
            <person name="LaButti K."/>
            <person name="Lagendijk E.L."/>
            <person name="Lapidus A."/>
            <person name="Levasseur A."/>
            <person name="Lindquist E."/>
            <person name="Lipzen A."/>
            <person name="Logrieco A.F."/>
            <person name="MacCabe A."/>
            <person name="Maekelae M.R."/>
            <person name="Malavazi I."/>
            <person name="Melin P."/>
            <person name="Meyer V."/>
            <person name="Mielnichuk N."/>
            <person name="Miskei M."/>
            <person name="Molnar A.P."/>
            <person name="Mule G."/>
            <person name="Ngan C.Y."/>
            <person name="Orejas M."/>
            <person name="Orosz E."/>
            <person name="Ouedraogo J.P."/>
            <person name="Overkamp K.M."/>
            <person name="Park H.-S."/>
            <person name="Perrone G."/>
            <person name="Piumi F."/>
            <person name="Punt P.J."/>
            <person name="Ram A.F."/>
            <person name="Ramon A."/>
            <person name="Rauscher S."/>
            <person name="Record E."/>
            <person name="Riano-Pachon D.M."/>
            <person name="Robert V."/>
            <person name="Roehrig J."/>
            <person name="Ruller R."/>
            <person name="Salamov A."/>
            <person name="Salih N.S."/>
            <person name="Samson R.A."/>
            <person name="Sandor E."/>
            <person name="Sanguinetti M."/>
            <person name="Schuetze T."/>
            <person name="Sepcic K."/>
            <person name="Shelest E."/>
            <person name="Sherlock G."/>
            <person name="Sophianopoulou V."/>
            <person name="Squina F.M."/>
            <person name="Sun H."/>
            <person name="Susca A."/>
            <person name="Todd R.B."/>
            <person name="Tsang A."/>
            <person name="Unkles S.E."/>
            <person name="van de Wiele N."/>
            <person name="van Rossen-Uffink D."/>
            <person name="Oliveira J.V."/>
            <person name="Vesth T.C."/>
            <person name="Visser J."/>
            <person name="Yu J.-H."/>
            <person name="Zhou M."/>
            <person name="Andersen M.R."/>
            <person name="Archer D.B."/>
            <person name="Baker S.E."/>
            <person name="Benoit I."/>
            <person name="Brakhage A.A."/>
            <person name="Braus G.H."/>
            <person name="Fischer R."/>
            <person name="Frisvad J.C."/>
            <person name="Goldman G.H."/>
            <person name="Houbraken J."/>
            <person name="Oakley B."/>
            <person name="Pocsi I."/>
            <person name="Scazzocchio C."/>
            <person name="Seiboth B."/>
            <person name="vanKuyk P.A."/>
            <person name="Wortman J."/>
            <person name="Dyer P.S."/>
            <person name="Grigoriev I.V."/>
        </authorList>
    </citation>
    <scope>NUCLEOTIDE SEQUENCE [LARGE SCALE GENOMIC DNA]</scope>
    <source>
        <strain evidence="6">CBS 516.65</strain>
    </source>
</reference>
<evidence type="ECO:0000256" key="3">
    <source>
        <dbReference type="SAM" id="MobiDB-lite"/>
    </source>
</evidence>
<dbReference type="SUPFAM" id="SSF53756">
    <property type="entry name" value="UDP-Glycosyltransferase/glycogen phosphorylase"/>
    <property type="match status" value="1"/>
</dbReference>
<gene>
    <name evidence="5" type="ORF">ASPGLDRAFT_437064</name>
</gene>
<name>A0A1L9VG89_ASPGL</name>
<dbReference type="InterPro" id="IPR004276">
    <property type="entry name" value="GlycoTrans_28_N"/>
</dbReference>
<dbReference type="Pfam" id="PF03033">
    <property type="entry name" value="Glyco_transf_28"/>
    <property type="match status" value="1"/>
</dbReference>
<dbReference type="CDD" id="cd03784">
    <property type="entry name" value="GT1_Gtf-like"/>
    <property type="match status" value="1"/>
</dbReference>
<accession>A0A1L9VG89</accession>
<feature type="compositionally biased region" description="Basic and acidic residues" evidence="3">
    <location>
        <begin position="1"/>
        <end position="12"/>
    </location>
</feature>
<dbReference type="InterPro" id="IPR050426">
    <property type="entry name" value="Glycosyltransferase_28"/>
</dbReference>
<dbReference type="GO" id="GO:0005975">
    <property type="term" value="P:carbohydrate metabolic process"/>
    <property type="evidence" value="ECO:0007669"/>
    <property type="project" value="InterPro"/>
</dbReference>
<comment type="subcellular location">
    <subcellularLocation>
        <location evidence="1">Endomembrane system</location>
        <topology evidence="1">Peripheral membrane protein</topology>
    </subcellularLocation>
</comment>
<keyword evidence="6" id="KW-1185">Reference proteome</keyword>
<sequence>MSSKQELTRFEDDFSGNDFDADELPPTYSSLFTEAPLTSPTFSNNQNQHTLAALEDSGRFSIDLSAGSRTSVIFQGFSIPAQRPHMIDIVTTPKSKPEVEDNRDHMETPPATNVIGLDIVLMLVGSRDDVKSCISIGQGLCRHGHRVRVATHSIFSTLVRKAGLEFFSVSSDPDHPMAKLDSGLMPGLISPKKSEAMKNSKILIDSLKSCWIACTHPGLWKDKPFLADAIVATPLAHVHLHCAERLSIPLHIMSTTPWTPTRQFAHPLAHVQADSEMNRETQNYLSYLLIEESLLHEVYHVIDHFRQAVLGLQRLPVGGGSLLRQLNIPHTYLCSSALIQRPTDWEDMIDLSGYILLEGQSSYTPSEELVRFLESTPAPIFVSLDVTLLGNLENFVRCLKEASNKYGLAFLLPSGFRLVSGLSGALNIFVLENVPIEWLMPKVSVLFTHGDTATISMGLRHGKPMVSLPLLRDQPFWSSVIHNACIGPAPIQEKDFSTEPFVDAVRHCLRPEVREAVQHIGEQIRLENGVESAVNSFHRHFNWDELQCSITKADPAVYRLREKPTIKLSTVAAAVLMRSKAIRRSELELYV</sequence>
<evidence type="ECO:0000313" key="6">
    <source>
        <dbReference type="Proteomes" id="UP000184300"/>
    </source>
</evidence>
<dbReference type="PANTHER" id="PTHR48050:SF13">
    <property type="entry name" value="STEROL 3-BETA-GLUCOSYLTRANSFERASE UGT80A2"/>
    <property type="match status" value="1"/>
</dbReference>
<dbReference type="Proteomes" id="UP000184300">
    <property type="component" value="Unassembled WGS sequence"/>
</dbReference>